<dbReference type="PANTHER" id="PTHR33240:SF17">
    <property type="entry name" value="EUKARYOTIC PEPTIDE CHAIN RELEASE FACTOR GTP-BINDING SUBUNIT-LIKE"/>
    <property type="match status" value="1"/>
</dbReference>
<evidence type="ECO:0000313" key="3">
    <source>
        <dbReference type="Proteomes" id="UP001153076"/>
    </source>
</evidence>
<dbReference type="Gene3D" id="2.40.70.10">
    <property type="entry name" value="Acid Proteases"/>
    <property type="match status" value="1"/>
</dbReference>
<proteinExistence type="predicted"/>
<evidence type="ECO:0000313" key="2">
    <source>
        <dbReference type="EMBL" id="KAJ8436394.1"/>
    </source>
</evidence>
<dbReference type="AlphaFoldDB" id="A0A9Q1QCA0"/>
<feature type="region of interest" description="Disordered" evidence="1">
    <location>
        <begin position="68"/>
        <end position="110"/>
    </location>
</feature>
<dbReference type="CDD" id="cd00303">
    <property type="entry name" value="retropepsin_like"/>
    <property type="match status" value="1"/>
</dbReference>
<organism evidence="2 3">
    <name type="scientific">Carnegiea gigantea</name>
    <dbReference type="NCBI Taxonomy" id="171969"/>
    <lineage>
        <taxon>Eukaryota</taxon>
        <taxon>Viridiplantae</taxon>
        <taxon>Streptophyta</taxon>
        <taxon>Embryophyta</taxon>
        <taxon>Tracheophyta</taxon>
        <taxon>Spermatophyta</taxon>
        <taxon>Magnoliopsida</taxon>
        <taxon>eudicotyledons</taxon>
        <taxon>Gunneridae</taxon>
        <taxon>Pentapetalae</taxon>
        <taxon>Caryophyllales</taxon>
        <taxon>Cactineae</taxon>
        <taxon>Cactaceae</taxon>
        <taxon>Cactoideae</taxon>
        <taxon>Echinocereeae</taxon>
        <taxon>Carnegiea</taxon>
    </lineage>
</organism>
<evidence type="ECO:0000256" key="1">
    <source>
        <dbReference type="SAM" id="MobiDB-lite"/>
    </source>
</evidence>
<reference evidence="2" key="1">
    <citation type="submission" date="2022-04" db="EMBL/GenBank/DDBJ databases">
        <title>Carnegiea gigantea Genome sequencing and assembly v2.</title>
        <authorList>
            <person name="Copetti D."/>
            <person name="Sanderson M.J."/>
            <person name="Burquez A."/>
            <person name="Wojciechowski M.F."/>
        </authorList>
    </citation>
    <scope>NUCLEOTIDE SEQUENCE</scope>
    <source>
        <strain evidence="2">SGP5-SGP5p</strain>
        <tissue evidence="2">Aerial part</tissue>
    </source>
</reference>
<dbReference type="Proteomes" id="UP001153076">
    <property type="component" value="Unassembled WGS sequence"/>
</dbReference>
<sequence length="410" mass="46168">MGSEHHSRYLEEFHDHYDRYLTTVSGQAGEENHRSHELHEAFAGAPLGLRLVNNLLLNIEAVRQEWMPNRSSGPEEPSHRMSPILDAQPGLRSRSRPRSLGGGSQERANPRVRHGFRLHNGCTTTECRELKKALYELANRGQIDRFLKRGQGAFRKGPIQSHKELREKECSNEVVAPIAGGYIEGTNAWNPAGYDNQVREPLDYSPHIIRQSGGRSFSFPPANSMLVELKVANTLAHRILIDTFRLADIITWDCLKKLKHLKRDITTLVHSVMGFVRTICLPLWFGDKAKLRNFEVDFMVVDIPTIYSVILGRTTLHKVKSVIDLHLLQIHYEALVICVIASVDPECQHPETAYDIKIVSFKEERPDRIGRVGREMAEQTRYPPAGGAALAFLSPIPPSLSPVSLSATCI</sequence>
<dbReference type="EMBL" id="JAKOGI010000346">
    <property type="protein sequence ID" value="KAJ8436394.1"/>
    <property type="molecule type" value="Genomic_DNA"/>
</dbReference>
<dbReference type="InterPro" id="IPR021109">
    <property type="entry name" value="Peptidase_aspartic_dom_sf"/>
</dbReference>
<name>A0A9Q1QCA0_9CARY</name>
<keyword evidence="3" id="KW-1185">Reference proteome</keyword>
<dbReference type="PANTHER" id="PTHR33240">
    <property type="entry name" value="OS08G0508500 PROTEIN"/>
    <property type="match status" value="1"/>
</dbReference>
<accession>A0A9Q1QCA0</accession>
<comment type="caution">
    <text evidence="2">The sequence shown here is derived from an EMBL/GenBank/DDBJ whole genome shotgun (WGS) entry which is preliminary data.</text>
</comment>
<gene>
    <name evidence="2" type="ORF">Cgig2_005222</name>
</gene>
<protein>
    <submittedName>
        <fullName evidence="2">Uncharacterized protein</fullName>
    </submittedName>
</protein>